<evidence type="ECO:0000256" key="8">
    <source>
        <dbReference type="ARBA" id="ARBA00023157"/>
    </source>
</evidence>
<keyword evidence="3 10" id="KW-0808">Transferase</keyword>
<feature type="non-terminal residue" evidence="11">
    <location>
        <position position="269"/>
    </location>
</feature>
<feature type="non-terminal residue" evidence="11">
    <location>
        <position position="1"/>
    </location>
</feature>
<dbReference type="SUPFAM" id="SSF56399">
    <property type="entry name" value="ADP-ribosylation"/>
    <property type="match status" value="1"/>
</dbReference>
<keyword evidence="2 10" id="KW-0328">Glycosyltransferase</keyword>
<dbReference type="Pfam" id="PF01129">
    <property type="entry name" value="ART"/>
    <property type="match status" value="1"/>
</dbReference>
<evidence type="ECO:0000256" key="10">
    <source>
        <dbReference type="RuleBase" id="RU361228"/>
    </source>
</evidence>
<keyword evidence="6 10" id="KW-0521">NADP</keyword>
<dbReference type="PROSITE" id="PS01291">
    <property type="entry name" value="ART"/>
    <property type="match status" value="1"/>
</dbReference>
<evidence type="ECO:0000256" key="4">
    <source>
        <dbReference type="ARBA" id="ARBA00022695"/>
    </source>
</evidence>
<dbReference type="PANTHER" id="PTHR10339">
    <property type="entry name" value="ADP-RIBOSYLTRANSFERASE"/>
    <property type="match status" value="1"/>
</dbReference>
<evidence type="ECO:0000256" key="6">
    <source>
        <dbReference type="ARBA" id="ARBA00022857"/>
    </source>
</evidence>
<evidence type="ECO:0000256" key="7">
    <source>
        <dbReference type="ARBA" id="ARBA00023027"/>
    </source>
</evidence>
<evidence type="ECO:0000256" key="1">
    <source>
        <dbReference type="ARBA" id="ARBA00009558"/>
    </source>
</evidence>
<name>A0A851NIH5_9GALL</name>
<dbReference type="PRINTS" id="PR00970">
    <property type="entry name" value="RIBTRNSFRASE"/>
</dbReference>
<gene>
    <name evidence="11" type="primary">Nrt2_0</name>
    <name evidence="11" type="ORF">PENPIL_R10430</name>
</gene>
<accession>A0A851NIH5</accession>
<dbReference type="GO" id="GO:0046677">
    <property type="term" value="P:response to antibiotic"/>
    <property type="evidence" value="ECO:0007669"/>
    <property type="project" value="UniProtKB-ARBA"/>
</dbReference>
<keyword evidence="12" id="KW-1185">Reference proteome</keyword>
<evidence type="ECO:0000313" key="11">
    <source>
        <dbReference type="EMBL" id="NXC38445.1"/>
    </source>
</evidence>
<reference evidence="11" key="1">
    <citation type="submission" date="2019-09" db="EMBL/GenBank/DDBJ databases">
        <title>Bird 10,000 Genomes (B10K) Project - Family phase.</title>
        <authorList>
            <person name="Zhang G."/>
        </authorList>
    </citation>
    <scope>NUCLEOTIDE SEQUENCE</scope>
    <source>
        <strain evidence="11">B10K-DU-001-08</strain>
        <tissue evidence="11">Muscle</tissue>
    </source>
</reference>
<comment type="catalytic activity">
    <reaction evidence="9 10">
        <text>L-arginyl-[protein] + NAD(+) = N(omega)-(ADP-D-ribosyl)-L-arginyl-[protein] + nicotinamide + H(+)</text>
        <dbReference type="Rhea" id="RHEA:19149"/>
        <dbReference type="Rhea" id="RHEA-COMP:10532"/>
        <dbReference type="Rhea" id="RHEA-COMP:15087"/>
        <dbReference type="ChEBI" id="CHEBI:15378"/>
        <dbReference type="ChEBI" id="CHEBI:17154"/>
        <dbReference type="ChEBI" id="CHEBI:29965"/>
        <dbReference type="ChEBI" id="CHEBI:57540"/>
        <dbReference type="ChEBI" id="CHEBI:142554"/>
        <dbReference type="EC" id="2.4.2.31"/>
    </reaction>
</comment>
<dbReference type="GO" id="GO:0106274">
    <property type="term" value="F:NAD+-protein-arginine ADP-ribosyltransferase activity"/>
    <property type="evidence" value="ECO:0007669"/>
    <property type="project" value="UniProtKB-EC"/>
</dbReference>
<sequence length="269" mass="30705">MEPLALGWVLLAGTLASTMATNSTQHEGDLGPIKKIAMDMAPRSFDDQYLGCSHLMEARIRKLINYELAKNNAYAYSWSRAAAEWQKRWGNAAHAQALRREQAMALLAYTLPAGLYQQFNAATREGGRSRQHYLHSYHFKGLHFHLTQALRTLKQYQPNYCYQVYRGVKGIRFTAWQHQKVRFGQFTSTSLHKNSALFFGQDTFFSVKTCYGVPIKHFSFYPNENEVLIPPFETFKVISITYNNGRPVISLLSTGKKSNYNCVLVKGRG</sequence>
<evidence type="ECO:0000256" key="2">
    <source>
        <dbReference type="ARBA" id="ARBA00022676"/>
    </source>
</evidence>
<keyword evidence="7 10" id="KW-0520">NAD</keyword>
<evidence type="ECO:0000256" key="3">
    <source>
        <dbReference type="ARBA" id="ARBA00022679"/>
    </source>
</evidence>
<dbReference type="GO" id="GO:0003950">
    <property type="term" value="F:NAD+ poly-ADP-ribosyltransferase activity"/>
    <property type="evidence" value="ECO:0007669"/>
    <property type="project" value="TreeGrafter"/>
</dbReference>
<protein>
    <recommendedName>
        <fullName evidence="10">NAD(P)(+)--arginine ADP-ribosyltransferase</fullName>
        <ecNumber evidence="10">2.4.2.31</ecNumber>
    </recommendedName>
    <alternativeName>
        <fullName evidence="10">Mono(ADP-ribosyl)transferase</fullName>
    </alternativeName>
</protein>
<evidence type="ECO:0000256" key="5">
    <source>
        <dbReference type="ARBA" id="ARBA00022729"/>
    </source>
</evidence>
<feature type="chain" id="PRO_5033098814" description="NAD(P)(+)--arginine ADP-ribosyltransferase" evidence="10">
    <location>
        <begin position="21"/>
        <end position="269"/>
    </location>
</feature>
<keyword evidence="8" id="KW-1015">Disulfide bond</keyword>
<dbReference type="InterPro" id="IPR050999">
    <property type="entry name" value="ADP-ribosyltransferase_ARG"/>
</dbReference>
<comment type="similarity">
    <text evidence="1 10">Belongs to the Arg-specific ADP-ribosyltransferase family.</text>
</comment>
<feature type="signal peptide" evidence="10">
    <location>
        <begin position="1"/>
        <end position="20"/>
    </location>
</feature>
<dbReference type="OrthoDB" id="423533at2759"/>
<dbReference type="GO" id="GO:0005615">
    <property type="term" value="C:extracellular space"/>
    <property type="evidence" value="ECO:0007669"/>
    <property type="project" value="UniProtKB-ARBA"/>
</dbReference>
<keyword evidence="4" id="KW-0548">Nucleotidyltransferase</keyword>
<comment type="caution">
    <text evidence="11">The sequence shown here is derived from an EMBL/GenBank/DDBJ whole genome shotgun (WGS) entry which is preliminary data.</text>
</comment>
<dbReference type="EMBL" id="WBMW01000429">
    <property type="protein sequence ID" value="NXC38445.1"/>
    <property type="molecule type" value="Genomic_DNA"/>
</dbReference>
<dbReference type="Gene3D" id="3.90.176.10">
    <property type="entry name" value="Toxin ADP-ribosyltransferase, Chain A, domain 1"/>
    <property type="match status" value="1"/>
</dbReference>
<dbReference type="PANTHER" id="PTHR10339:SF19">
    <property type="entry name" value="GPI-LINKED NAD(P)(+)--ARGININE ADP-RIBOSYLTRANSFERASE 1"/>
    <property type="match status" value="1"/>
</dbReference>
<dbReference type="AlphaFoldDB" id="A0A851NIH5"/>
<evidence type="ECO:0000313" key="12">
    <source>
        <dbReference type="Proteomes" id="UP000613066"/>
    </source>
</evidence>
<proteinExistence type="inferred from homology"/>
<dbReference type="EC" id="2.4.2.31" evidence="10"/>
<keyword evidence="5 10" id="KW-0732">Signal</keyword>
<dbReference type="FunFam" id="3.90.176.10:FF:000001">
    <property type="entry name" value="NAD(P)(+)--arginine ADP-ribosyltransferase"/>
    <property type="match status" value="1"/>
</dbReference>
<organism evidence="11 12">
    <name type="scientific">Penelope pileata</name>
    <dbReference type="NCBI Taxonomy" id="1118817"/>
    <lineage>
        <taxon>Eukaryota</taxon>
        <taxon>Metazoa</taxon>
        <taxon>Chordata</taxon>
        <taxon>Craniata</taxon>
        <taxon>Vertebrata</taxon>
        <taxon>Euteleostomi</taxon>
        <taxon>Archelosauria</taxon>
        <taxon>Archosauria</taxon>
        <taxon>Dinosauria</taxon>
        <taxon>Saurischia</taxon>
        <taxon>Theropoda</taxon>
        <taxon>Coelurosauria</taxon>
        <taxon>Aves</taxon>
        <taxon>Neognathae</taxon>
        <taxon>Galloanserae</taxon>
        <taxon>Galliformes</taxon>
        <taxon>Cracidae</taxon>
        <taxon>Penelope</taxon>
    </lineage>
</organism>
<dbReference type="InterPro" id="IPR000768">
    <property type="entry name" value="ART"/>
</dbReference>
<dbReference type="GO" id="GO:0016779">
    <property type="term" value="F:nucleotidyltransferase activity"/>
    <property type="evidence" value="ECO:0007669"/>
    <property type="project" value="UniProtKB-KW"/>
</dbReference>
<dbReference type="PROSITE" id="PS51996">
    <property type="entry name" value="TR_MART"/>
    <property type="match status" value="1"/>
</dbReference>
<dbReference type="Proteomes" id="UP000613066">
    <property type="component" value="Unassembled WGS sequence"/>
</dbReference>
<evidence type="ECO:0000256" key="9">
    <source>
        <dbReference type="ARBA" id="ARBA00047597"/>
    </source>
</evidence>
<dbReference type="GO" id="GO:0044194">
    <property type="term" value="C:cytolytic granule"/>
    <property type="evidence" value="ECO:0007669"/>
    <property type="project" value="UniProtKB-ARBA"/>
</dbReference>